<feature type="compositionally biased region" description="Acidic residues" evidence="1">
    <location>
        <begin position="1"/>
        <end position="10"/>
    </location>
</feature>
<evidence type="ECO:0000259" key="2">
    <source>
        <dbReference type="Pfam" id="PF10137"/>
    </source>
</evidence>
<dbReference type="InterPro" id="IPR019302">
    <property type="entry name" value="CAP12/PCTIR_TIR_dom"/>
</dbReference>
<sequence>MATSTDEEEPLGARRKARLSQADVPSYSITEALRVPNALRDEYGKQATRPLMVAAALNMSPTGGTFRMITGAAVAYGLTDGAAQGETIGLTGLGRRAVAPTSEGDDRAALREAVLQPRVVRQFLEKYDSSKVPSRAIALNVLEDMEVPGDVTERALDMILENARVAGFIQEINGQEYVNLDGTRGGTSLAAIADLQDIAISGADSGSSDAVPSGLTPPPMPIVPAATVVVQANSLATNKRVFVSHGKNSDIVNQIKELLTFGGFEPIVSIEKESVSKPVPDKVMDDMRSCGAGIVHVGSESRLSDPDGKEVKVLNENVLIEIGGAMALYKRNFILLVEKGVTLPSNLQGLYEVRYDGDKLDYEATMKLLKAFNDFKLASTEE</sequence>
<accession>A0ABP7FKG2</accession>
<reference evidence="4" key="1">
    <citation type="journal article" date="2019" name="Int. J. Syst. Evol. Microbiol.">
        <title>The Global Catalogue of Microorganisms (GCM) 10K type strain sequencing project: providing services to taxonomists for standard genome sequencing and annotation.</title>
        <authorList>
            <consortium name="The Broad Institute Genomics Platform"/>
            <consortium name="The Broad Institute Genome Sequencing Center for Infectious Disease"/>
            <person name="Wu L."/>
            <person name="Ma J."/>
        </authorList>
    </citation>
    <scope>NUCLEOTIDE SEQUENCE [LARGE SCALE GENOMIC DNA]</scope>
    <source>
        <strain evidence="4">JCM 16949</strain>
    </source>
</reference>
<proteinExistence type="predicted"/>
<dbReference type="Proteomes" id="UP001501004">
    <property type="component" value="Unassembled WGS sequence"/>
</dbReference>
<protein>
    <recommendedName>
        <fullName evidence="2">CD-NTase-associated protein 12/Pycsar effector protein TIR domain-containing protein</fullName>
    </recommendedName>
</protein>
<feature type="region of interest" description="Disordered" evidence="1">
    <location>
        <begin position="1"/>
        <end position="20"/>
    </location>
</feature>
<feature type="domain" description="CD-NTase-associated protein 12/Pycsar effector protein TIR" evidence="2">
    <location>
        <begin position="240"/>
        <end position="356"/>
    </location>
</feature>
<comment type="caution">
    <text evidence="3">The sequence shown here is derived from an EMBL/GenBank/DDBJ whole genome shotgun (WGS) entry which is preliminary data.</text>
</comment>
<dbReference type="RefSeq" id="WP_344755581.1">
    <property type="nucleotide sequence ID" value="NZ_BAABAE010000003.1"/>
</dbReference>
<keyword evidence="4" id="KW-1185">Reference proteome</keyword>
<organism evidence="3 4">
    <name type="scientific">Leifsonella bigeumensis</name>
    <dbReference type="NCBI Taxonomy" id="433643"/>
    <lineage>
        <taxon>Bacteria</taxon>
        <taxon>Bacillati</taxon>
        <taxon>Actinomycetota</taxon>
        <taxon>Actinomycetes</taxon>
        <taxon>Micrococcales</taxon>
        <taxon>Microbacteriaceae</taxon>
        <taxon>Leifsonella</taxon>
    </lineage>
</organism>
<name>A0ABP7FKG2_9MICO</name>
<gene>
    <name evidence="3" type="ORF">GCM10022239_16410</name>
</gene>
<dbReference type="EMBL" id="BAABAE010000003">
    <property type="protein sequence ID" value="GAA3741468.1"/>
    <property type="molecule type" value="Genomic_DNA"/>
</dbReference>
<evidence type="ECO:0000313" key="3">
    <source>
        <dbReference type="EMBL" id="GAA3741468.1"/>
    </source>
</evidence>
<evidence type="ECO:0000313" key="4">
    <source>
        <dbReference type="Proteomes" id="UP001501004"/>
    </source>
</evidence>
<evidence type="ECO:0000256" key="1">
    <source>
        <dbReference type="SAM" id="MobiDB-lite"/>
    </source>
</evidence>
<dbReference type="Pfam" id="PF10137">
    <property type="entry name" value="CAP12-PCTIR_TIR"/>
    <property type="match status" value="1"/>
</dbReference>